<feature type="compositionally biased region" description="Low complexity" evidence="1">
    <location>
        <begin position="540"/>
        <end position="589"/>
    </location>
</feature>
<proteinExistence type="predicted"/>
<protein>
    <recommendedName>
        <fullName evidence="2">Post-SET domain-containing protein</fullName>
    </recommendedName>
</protein>
<accession>A0A165XZF3</accession>
<reference evidence="3 4" key="1">
    <citation type="journal article" date="2016" name="Mol. Biol. Evol.">
        <title>Comparative Genomics of Early-Diverging Mushroom-Forming Fungi Provides Insights into the Origins of Lignocellulose Decay Capabilities.</title>
        <authorList>
            <person name="Nagy L.G."/>
            <person name="Riley R."/>
            <person name="Tritt A."/>
            <person name="Adam C."/>
            <person name="Daum C."/>
            <person name="Floudas D."/>
            <person name="Sun H."/>
            <person name="Yadav J.S."/>
            <person name="Pangilinan J."/>
            <person name="Larsson K.H."/>
            <person name="Matsuura K."/>
            <person name="Barry K."/>
            <person name="Labutti K."/>
            <person name="Kuo R."/>
            <person name="Ohm R.A."/>
            <person name="Bhattacharya S.S."/>
            <person name="Shirouzu T."/>
            <person name="Yoshinaga Y."/>
            <person name="Martin F.M."/>
            <person name="Grigoriev I.V."/>
            <person name="Hibbett D.S."/>
        </authorList>
    </citation>
    <scope>NUCLEOTIDE SEQUENCE [LARGE SCALE GENOMIC DNA]</scope>
    <source>
        <strain evidence="3 4">CBS 109695</strain>
    </source>
</reference>
<dbReference type="GO" id="GO:0003713">
    <property type="term" value="F:transcription coactivator activity"/>
    <property type="evidence" value="ECO:0007669"/>
    <property type="project" value="InterPro"/>
</dbReference>
<feature type="region of interest" description="Disordered" evidence="1">
    <location>
        <begin position="1"/>
        <end position="154"/>
    </location>
</feature>
<feature type="compositionally biased region" description="Acidic residues" evidence="1">
    <location>
        <begin position="438"/>
        <end position="447"/>
    </location>
</feature>
<evidence type="ECO:0000259" key="2">
    <source>
        <dbReference type="PROSITE" id="PS50868"/>
    </source>
</evidence>
<dbReference type="EMBL" id="KV417709">
    <property type="protein sequence ID" value="KZP09048.1"/>
    <property type="molecule type" value="Genomic_DNA"/>
</dbReference>
<dbReference type="InterPro" id="IPR003616">
    <property type="entry name" value="Post-SET_dom"/>
</dbReference>
<feature type="compositionally biased region" description="Polar residues" evidence="1">
    <location>
        <begin position="8"/>
        <end position="50"/>
    </location>
</feature>
<dbReference type="PROSITE" id="PS50868">
    <property type="entry name" value="POST_SET"/>
    <property type="match status" value="1"/>
</dbReference>
<gene>
    <name evidence="3" type="ORF">FIBSPDRAFT_874015</name>
</gene>
<dbReference type="Proteomes" id="UP000076532">
    <property type="component" value="Unassembled WGS sequence"/>
</dbReference>
<dbReference type="OrthoDB" id="3690045at2759"/>
<dbReference type="STRING" id="436010.A0A165XZF3"/>
<evidence type="ECO:0000256" key="1">
    <source>
        <dbReference type="SAM" id="MobiDB-lite"/>
    </source>
</evidence>
<evidence type="ECO:0000313" key="4">
    <source>
        <dbReference type="Proteomes" id="UP000076532"/>
    </source>
</evidence>
<dbReference type="AlphaFoldDB" id="A0A165XZF3"/>
<name>A0A165XZF3_9AGAM</name>
<dbReference type="GO" id="GO:0031490">
    <property type="term" value="F:chromatin DNA binding"/>
    <property type="evidence" value="ECO:0007669"/>
    <property type="project" value="InterPro"/>
</dbReference>
<feature type="region of interest" description="Disordered" evidence="1">
    <location>
        <begin position="430"/>
        <end position="475"/>
    </location>
</feature>
<dbReference type="InterPro" id="IPR044661">
    <property type="entry name" value="MED15a/b/c-like"/>
</dbReference>
<feature type="region of interest" description="Disordered" evidence="1">
    <location>
        <begin position="524"/>
        <end position="644"/>
    </location>
</feature>
<keyword evidence="4" id="KW-1185">Reference proteome</keyword>
<evidence type="ECO:0000313" key="3">
    <source>
        <dbReference type="EMBL" id="KZP09048.1"/>
    </source>
</evidence>
<dbReference type="PANTHER" id="PTHR33137">
    <property type="entry name" value="MEDIATOR OF RNA POLYMERASE II TRANSCRIPTION SUBUNIT 15A-RELATED"/>
    <property type="match status" value="1"/>
</dbReference>
<dbReference type="PANTHER" id="PTHR33137:SF4">
    <property type="entry name" value="MEDIATOR OF RNA POLYMERASE II TRANSCRIPTION SUBUNIT 15A-RELATED"/>
    <property type="match status" value="1"/>
</dbReference>
<feature type="compositionally biased region" description="Low complexity" evidence="1">
    <location>
        <begin position="450"/>
        <end position="461"/>
    </location>
</feature>
<feature type="compositionally biased region" description="Low complexity" evidence="1">
    <location>
        <begin position="596"/>
        <end position="606"/>
    </location>
</feature>
<sequence>MDDEPASQILTTQTLASPNNTPTEKPSTSAAANQQTTKDSDGNASASVSPVTPAKRPPGRPKGSVKKPVTIGAGGEVVDPANKIKRPVGRPRKDGLPAGSVPTGRSATRPARPRKSAPASMGGEQSDPEGGGIITKPTTFHPYQPPNQAPPNNQYQTIFSAKMTSPIAPAAPLSRSKNASTSSHVKIPEPERDIWDDLAKTNPTSFLETLLAALMAPNPVSTAGPSVEEAFKSHLVSLAPNPTQKEAQTIPSLYSILKTFWLPSSPSYFSLTASASTARTPSEHRFLYWDPQPLVFNGIACPVCSTPLTNRGRIRTGPMKIYDLEKPFFIVGCEYVCRSVTCMTNTSPEGRKFASTDSSILRSLPTRLRDEFPARLMQGDGDLGSGPNVWNWQATGVSWPLWNMVKGCLRSQMPSSAILNIIKAIQNGLPDDAGKKEEEEEGPEEEAQQPLATPAPVIPVIIQPPPAPSDDARQSVASDAYNNAWKAHSGSTGTEANANGQTSPQMAVITPNMAAPQQYGFPQYATHAYPHPFSQPQPQPQQVQQQPPQVQLQQKQHQQHQPQPQPQPQHQRLQPQKQPQAHLQQVQTSQHHHQQQHMGQLVMQSHPMPPQHPSSNEGPEQASLKRAFSYGDGAHEEGSSSLEPVQKRTRHCCKCGSQECKGKGGRSFCLNACQDCGKLDCKGRNSRRPDKPCGEAW</sequence>
<organism evidence="3 4">
    <name type="scientific">Athelia psychrophila</name>
    <dbReference type="NCBI Taxonomy" id="1759441"/>
    <lineage>
        <taxon>Eukaryota</taxon>
        <taxon>Fungi</taxon>
        <taxon>Dikarya</taxon>
        <taxon>Basidiomycota</taxon>
        <taxon>Agaricomycotina</taxon>
        <taxon>Agaricomycetes</taxon>
        <taxon>Agaricomycetidae</taxon>
        <taxon>Atheliales</taxon>
        <taxon>Atheliaceae</taxon>
        <taxon>Athelia</taxon>
    </lineage>
</organism>
<feature type="domain" description="Post-SET" evidence="2">
    <location>
        <begin position="649"/>
        <end position="665"/>
    </location>
</feature>